<dbReference type="AlphaFoldDB" id="A0A7S1W7K2"/>
<evidence type="ECO:0000313" key="2">
    <source>
        <dbReference type="EMBL" id="CAD9153187.1"/>
    </source>
</evidence>
<feature type="region of interest" description="Disordered" evidence="1">
    <location>
        <begin position="69"/>
        <end position="103"/>
    </location>
</feature>
<sequence length="103" mass="11163">MFARRRILPGLGFARQYASTGEATSSPRPYLRWTLLLGCAVGASEALSRHVRHTTFESMSMCMEANKTPLWHGDSSTHARKPPSGGNPLTQPAAKKAPHSVSS</sequence>
<accession>A0A7S1W7K2</accession>
<dbReference type="EMBL" id="HBGF01050707">
    <property type="protein sequence ID" value="CAD9153187.1"/>
    <property type="molecule type" value="Transcribed_RNA"/>
</dbReference>
<gene>
    <name evidence="2" type="ORF">NDES1114_LOCUS33984</name>
</gene>
<evidence type="ECO:0000256" key="1">
    <source>
        <dbReference type="SAM" id="MobiDB-lite"/>
    </source>
</evidence>
<proteinExistence type="predicted"/>
<organism evidence="2">
    <name type="scientific">Neobodo designis</name>
    <name type="common">Flagellated protozoan</name>
    <name type="synonym">Bodo designis</name>
    <dbReference type="NCBI Taxonomy" id="312471"/>
    <lineage>
        <taxon>Eukaryota</taxon>
        <taxon>Discoba</taxon>
        <taxon>Euglenozoa</taxon>
        <taxon>Kinetoplastea</taxon>
        <taxon>Metakinetoplastina</taxon>
        <taxon>Neobodonida</taxon>
        <taxon>Neobodo</taxon>
    </lineage>
</organism>
<protein>
    <submittedName>
        <fullName evidence="2">Uncharacterized protein</fullName>
    </submittedName>
</protein>
<name>A0A7S1W7K2_NEODS</name>
<reference evidence="2" key="1">
    <citation type="submission" date="2021-01" db="EMBL/GenBank/DDBJ databases">
        <authorList>
            <person name="Corre E."/>
            <person name="Pelletier E."/>
            <person name="Niang G."/>
            <person name="Scheremetjew M."/>
            <person name="Finn R."/>
            <person name="Kale V."/>
            <person name="Holt S."/>
            <person name="Cochrane G."/>
            <person name="Meng A."/>
            <person name="Brown T."/>
            <person name="Cohen L."/>
        </authorList>
    </citation>
    <scope>NUCLEOTIDE SEQUENCE</scope>
    <source>
        <strain evidence="2">CCAP 1951/1</strain>
    </source>
</reference>